<accession>G3ALZ5</accession>
<dbReference type="STRING" id="619300.G3ALZ5"/>
<sequence length="246" mass="28610">MESRICDIIDLLDSQNVKDISVGLASLQQLLHNLLPYITTYYNNRTSHHQHNLQHTPTELQKFVALQDSFQYNICEHLVNAYKLPSIGEDNLLQCNNLLQGLVLIHPNSRKLFHRSRNMKTILDLLQASESISIELTISVITTMIHILLKDFTNYRVFEENKGCSILIRRFKLSSFDPTQMNSDSKESNQQKLNFKIIEFLMFYMTDENTVDNPNPKSIQDKASFFKQDFPEIDDLIESLNQLKDL</sequence>
<dbReference type="KEGG" id="spaa:SPAPADRAFT_137577"/>
<protein>
    <recommendedName>
        <fullName evidence="3">Cell division control 14, SIN component</fullName>
    </recommendedName>
</protein>
<dbReference type="AlphaFoldDB" id="G3ALZ5"/>
<organism evidence="2">
    <name type="scientific">Spathaspora passalidarum (strain NRRL Y-27907 / 11-Y1)</name>
    <dbReference type="NCBI Taxonomy" id="619300"/>
    <lineage>
        <taxon>Eukaryota</taxon>
        <taxon>Fungi</taxon>
        <taxon>Dikarya</taxon>
        <taxon>Ascomycota</taxon>
        <taxon>Saccharomycotina</taxon>
        <taxon>Pichiomycetes</taxon>
        <taxon>Debaryomycetaceae</taxon>
        <taxon>Spathaspora</taxon>
    </lineage>
</organism>
<reference evidence="1 2" key="1">
    <citation type="journal article" date="2011" name="Proc. Natl. Acad. Sci. U.S.A.">
        <title>Comparative genomics of xylose-fermenting fungi for enhanced biofuel production.</title>
        <authorList>
            <person name="Wohlbach D.J."/>
            <person name="Kuo A."/>
            <person name="Sato T.K."/>
            <person name="Potts K.M."/>
            <person name="Salamov A.A."/>
            <person name="LaButti K.M."/>
            <person name="Sun H."/>
            <person name="Clum A."/>
            <person name="Pangilinan J.L."/>
            <person name="Lindquist E.A."/>
            <person name="Lucas S."/>
            <person name="Lapidus A."/>
            <person name="Jin M."/>
            <person name="Gunawan C."/>
            <person name="Balan V."/>
            <person name="Dale B.E."/>
            <person name="Jeffries T.W."/>
            <person name="Zinkel R."/>
            <person name="Barry K.W."/>
            <person name="Grigoriev I.V."/>
            <person name="Gasch A.P."/>
        </authorList>
    </citation>
    <scope>NUCLEOTIDE SEQUENCE [LARGE SCALE GENOMIC DNA]</scope>
    <source>
        <strain evidence="2">NRRL Y-27907 / 11-Y1</strain>
    </source>
</reference>
<dbReference type="EMBL" id="GL996501">
    <property type="protein sequence ID" value="EGW33349.1"/>
    <property type="molecule type" value="Genomic_DNA"/>
</dbReference>
<dbReference type="InterPro" id="IPR012535">
    <property type="entry name" value="Cell_div_Cdc14"/>
</dbReference>
<dbReference type="OrthoDB" id="429932at2759"/>
<keyword evidence="2" id="KW-1185">Reference proteome</keyword>
<gene>
    <name evidence="1" type="ORF">SPAPADRAFT_137577</name>
</gene>
<dbReference type="OMA" id="QDNFQYN"/>
<dbReference type="PANTHER" id="PTHR34065:SF1">
    <property type="entry name" value="CELL DIVISION CONTROL PROTEIN 14"/>
    <property type="match status" value="1"/>
</dbReference>
<evidence type="ECO:0000313" key="1">
    <source>
        <dbReference type="EMBL" id="EGW33349.1"/>
    </source>
</evidence>
<dbReference type="PANTHER" id="PTHR34065">
    <property type="entry name" value="CELL DIVISION CONTROL PROTEIN 14"/>
    <property type="match status" value="1"/>
</dbReference>
<proteinExistence type="predicted"/>
<evidence type="ECO:0008006" key="3">
    <source>
        <dbReference type="Google" id="ProtNLM"/>
    </source>
</evidence>
<evidence type="ECO:0000313" key="2">
    <source>
        <dbReference type="Proteomes" id="UP000000709"/>
    </source>
</evidence>
<dbReference type="GeneID" id="18870057"/>
<dbReference type="RefSeq" id="XP_007374864.1">
    <property type="nucleotide sequence ID" value="XM_007374802.1"/>
</dbReference>
<dbReference type="Proteomes" id="UP000000709">
    <property type="component" value="Unassembled WGS sequence"/>
</dbReference>
<name>G3ALZ5_SPAPN</name>
<dbReference type="HOGENOM" id="CLU_1069869_0_0_1"/>
<dbReference type="InParanoid" id="G3ALZ5"/>
<dbReference type="eggNOG" id="ENOG502S6JC">
    <property type="taxonomic scope" value="Eukaryota"/>
</dbReference>
<dbReference type="Pfam" id="PF08045">
    <property type="entry name" value="CDC14"/>
    <property type="match status" value="1"/>
</dbReference>